<evidence type="ECO:0000256" key="5">
    <source>
        <dbReference type="ARBA" id="ARBA00023237"/>
    </source>
</evidence>
<dbReference type="Gene3D" id="1.25.40.390">
    <property type="match status" value="1"/>
</dbReference>
<evidence type="ECO:0000313" key="10">
    <source>
        <dbReference type="Proteomes" id="UP000265926"/>
    </source>
</evidence>
<evidence type="ECO:0000259" key="8">
    <source>
        <dbReference type="Pfam" id="PF14322"/>
    </source>
</evidence>
<dbReference type="InterPro" id="IPR011990">
    <property type="entry name" value="TPR-like_helical_dom_sf"/>
</dbReference>
<feature type="domain" description="RagB/SusD" evidence="7">
    <location>
        <begin position="334"/>
        <end position="663"/>
    </location>
</feature>
<feature type="chain" id="PRO_5017275951" evidence="6">
    <location>
        <begin position="29"/>
        <end position="663"/>
    </location>
</feature>
<evidence type="ECO:0000313" key="9">
    <source>
        <dbReference type="EMBL" id="RIJ47896.1"/>
    </source>
</evidence>
<evidence type="ECO:0000256" key="1">
    <source>
        <dbReference type="ARBA" id="ARBA00004442"/>
    </source>
</evidence>
<dbReference type="RefSeq" id="WP_119438242.1">
    <property type="nucleotide sequence ID" value="NZ_QWGR01000006.1"/>
</dbReference>
<comment type="caution">
    <text evidence="9">The sequence shown here is derived from an EMBL/GenBank/DDBJ whole genome shotgun (WGS) entry which is preliminary data.</text>
</comment>
<keyword evidence="5" id="KW-0998">Cell outer membrane</keyword>
<evidence type="ECO:0000256" key="6">
    <source>
        <dbReference type="SAM" id="SignalP"/>
    </source>
</evidence>
<dbReference type="Pfam" id="PF07980">
    <property type="entry name" value="SusD_RagB"/>
    <property type="match status" value="1"/>
</dbReference>
<dbReference type="InterPro" id="IPR012944">
    <property type="entry name" value="SusD_RagB_dom"/>
</dbReference>
<accession>A0A399SV35</accession>
<evidence type="ECO:0000256" key="2">
    <source>
        <dbReference type="ARBA" id="ARBA00006275"/>
    </source>
</evidence>
<evidence type="ECO:0000256" key="4">
    <source>
        <dbReference type="ARBA" id="ARBA00023136"/>
    </source>
</evidence>
<feature type="signal peptide" evidence="6">
    <location>
        <begin position="1"/>
        <end position="28"/>
    </location>
</feature>
<name>A0A399SV35_9BACT</name>
<keyword evidence="3 6" id="KW-0732">Signal</keyword>
<dbReference type="Pfam" id="PF14322">
    <property type="entry name" value="SusD-like_3"/>
    <property type="match status" value="1"/>
</dbReference>
<dbReference type="Proteomes" id="UP000265926">
    <property type="component" value="Unassembled WGS sequence"/>
</dbReference>
<gene>
    <name evidence="9" type="ORF">D1614_12275</name>
</gene>
<feature type="domain" description="SusD-like N-terminal" evidence="8">
    <location>
        <begin position="112"/>
        <end position="235"/>
    </location>
</feature>
<dbReference type="OrthoDB" id="1096885at2"/>
<sequence length="663" mass="76644">MYALNKYIRRYVSTAIVLLFFSSCSDFLDIVPDNTITLEDYFTNKETAYNALSNVYAGIPNNQLIHNSEWLLGDDWLGQRDATKAQSGLAGTRIMEGNQNTTSPLLGFWQGSNYATDLYEVIRSANTFLEYIHLVKDLSDEEKAQWIAQVKFLKAYYHFILIQHYGPITLVKENVKPNAHSDELFVNRSKIDECFDYVLDLIDEAIPDLDDETFEDELGMINQSIAKAIKARILLFRASPLFNGNKDLYGDFYDHDGETYFPMDEEGSERWTQKWKDALVAVNEAIDNCETEGFGLYEYDDQPYKFDTEDWAANPEALKRIYTLRMLIVDPWNKECIWGRTYPTGQSNTIQDASNIRLPRTFTNGVQETTANSYNWAGATFQMVARYYTQNGLPIEVDKTFDKNNMYRLISTPAEDSEEYDPLRGVLQPGFMTVSMYLNREPRFYANLGITGGYWRGHQYRIDTEMYGGTPGGYDPSVSPTDFLWSGVGVQKFVHPESKSGSWIRQIHFPYPIIRMADLYLMKAEILNELNGPGQEVFEEINKVRQRAGIPNVEAVWSDPTLCNSMYLNRHLEKDGLREIIMSERSIEFAFEGSRYWDVVRYKKATAEFNTPVTGWTGNAYGQQNFFRLEVKQRRRFLNRNYLWPISLNEMNTNANLIQNPGW</sequence>
<keyword evidence="4" id="KW-0472">Membrane</keyword>
<dbReference type="SUPFAM" id="SSF48452">
    <property type="entry name" value="TPR-like"/>
    <property type="match status" value="1"/>
</dbReference>
<reference evidence="9 10" key="1">
    <citation type="submission" date="2018-08" db="EMBL/GenBank/DDBJ databases">
        <title>Pallidiluteibacterium maritimus gen. nov., sp. nov., isolated from coastal sediment.</title>
        <authorList>
            <person name="Zhou L.Y."/>
        </authorList>
    </citation>
    <scope>NUCLEOTIDE SEQUENCE [LARGE SCALE GENOMIC DNA]</scope>
    <source>
        <strain evidence="9 10">XSD2</strain>
    </source>
</reference>
<evidence type="ECO:0000259" key="7">
    <source>
        <dbReference type="Pfam" id="PF07980"/>
    </source>
</evidence>
<comment type="subcellular location">
    <subcellularLocation>
        <location evidence="1">Cell outer membrane</location>
    </subcellularLocation>
</comment>
<evidence type="ECO:0000256" key="3">
    <source>
        <dbReference type="ARBA" id="ARBA00022729"/>
    </source>
</evidence>
<keyword evidence="10" id="KW-1185">Reference proteome</keyword>
<protein>
    <submittedName>
        <fullName evidence="9">RagB/SusD family nutrient uptake outer membrane protein</fullName>
    </submittedName>
</protein>
<comment type="similarity">
    <text evidence="2">Belongs to the SusD family.</text>
</comment>
<dbReference type="EMBL" id="QWGR01000006">
    <property type="protein sequence ID" value="RIJ47896.1"/>
    <property type="molecule type" value="Genomic_DNA"/>
</dbReference>
<dbReference type="InterPro" id="IPR033985">
    <property type="entry name" value="SusD-like_N"/>
</dbReference>
<proteinExistence type="inferred from homology"/>
<dbReference type="AlphaFoldDB" id="A0A399SV35"/>
<dbReference type="GO" id="GO:0009279">
    <property type="term" value="C:cell outer membrane"/>
    <property type="evidence" value="ECO:0007669"/>
    <property type="project" value="UniProtKB-SubCell"/>
</dbReference>
<dbReference type="PROSITE" id="PS51257">
    <property type="entry name" value="PROKAR_LIPOPROTEIN"/>
    <property type="match status" value="1"/>
</dbReference>
<organism evidence="9 10">
    <name type="scientific">Maribellus luteus</name>
    <dbReference type="NCBI Taxonomy" id="2305463"/>
    <lineage>
        <taxon>Bacteria</taxon>
        <taxon>Pseudomonadati</taxon>
        <taxon>Bacteroidota</taxon>
        <taxon>Bacteroidia</taxon>
        <taxon>Marinilabiliales</taxon>
        <taxon>Prolixibacteraceae</taxon>
        <taxon>Maribellus</taxon>
    </lineage>
</organism>